<feature type="region of interest" description="Disordered" evidence="4">
    <location>
        <begin position="227"/>
        <end position="269"/>
    </location>
</feature>
<feature type="region of interest" description="Disordered" evidence="4">
    <location>
        <begin position="281"/>
        <end position="335"/>
    </location>
</feature>
<keyword evidence="6" id="KW-1185">Reference proteome</keyword>
<dbReference type="STRING" id="70415.A0A5S6QD32"/>
<feature type="compositionally biased region" description="Basic and acidic residues" evidence="4">
    <location>
        <begin position="461"/>
        <end position="470"/>
    </location>
</feature>
<dbReference type="GO" id="GO:0043161">
    <property type="term" value="P:proteasome-mediated ubiquitin-dependent protein catabolic process"/>
    <property type="evidence" value="ECO:0007669"/>
    <property type="project" value="TreeGrafter"/>
</dbReference>
<dbReference type="GO" id="GO:0005829">
    <property type="term" value="C:cytosol"/>
    <property type="evidence" value="ECO:0007669"/>
    <property type="project" value="TreeGrafter"/>
</dbReference>
<dbReference type="SMART" id="SM00327">
    <property type="entry name" value="VWA"/>
    <property type="match status" value="1"/>
</dbReference>
<dbReference type="InterPro" id="IPR036465">
    <property type="entry name" value="vWFA_dom_sf"/>
</dbReference>
<dbReference type="Gene3D" id="3.40.50.410">
    <property type="entry name" value="von Willebrand factor, type A domain"/>
    <property type="match status" value="1"/>
</dbReference>
<keyword evidence="3" id="KW-0647">Proteasome</keyword>
<evidence type="ECO:0000313" key="7">
    <source>
        <dbReference type="WBParaSite" id="TMUE_1000005128.1"/>
    </source>
</evidence>
<dbReference type="WBParaSite" id="TMUE_1000005128.1">
    <property type="protein sequence ID" value="TMUE_1000005128.1"/>
    <property type="gene ID" value="WBGene00299212"/>
</dbReference>
<evidence type="ECO:0000259" key="5">
    <source>
        <dbReference type="PROSITE" id="PS50234"/>
    </source>
</evidence>
<name>A0A5S6QD32_TRIMR</name>
<dbReference type="Gene3D" id="1.10.287.3990">
    <property type="match status" value="2"/>
</dbReference>
<feature type="compositionally biased region" description="Acidic residues" evidence="4">
    <location>
        <begin position="314"/>
        <end position="324"/>
    </location>
</feature>
<dbReference type="GO" id="GO:0005634">
    <property type="term" value="C:nucleus"/>
    <property type="evidence" value="ECO:0007669"/>
    <property type="project" value="TreeGrafter"/>
</dbReference>
<dbReference type="AlphaFoldDB" id="A0A5S6QD32"/>
<evidence type="ECO:0000256" key="4">
    <source>
        <dbReference type="SAM" id="MobiDB-lite"/>
    </source>
</evidence>
<dbReference type="GO" id="GO:0008540">
    <property type="term" value="C:proteasome regulatory particle, base subcomplex"/>
    <property type="evidence" value="ECO:0007669"/>
    <property type="project" value="TreeGrafter"/>
</dbReference>
<feature type="compositionally biased region" description="Basic and acidic residues" evidence="4">
    <location>
        <begin position="283"/>
        <end position="302"/>
    </location>
</feature>
<reference evidence="7" key="1">
    <citation type="submission" date="2019-12" db="UniProtKB">
        <authorList>
            <consortium name="WormBaseParasite"/>
        </authorList>
    </citation>
    <scope>IDENTIFICATION</scope>
</reference>
<dbReference type="InterPro" id="IPR027040">
    <property type="entry name" value="PSMD4"/>
</dbReference>
<protein>
    <recommendedName>
        <fullName evidence="2">26S proteasome non-ATPase regulatory subunit 4</fullName>
    </recommendedName>
</protein>
<accession>A0A5S6QD32</accession>
<dbReference type="SUPFAM" id="SSF53300">
    <property type="entry name" value="vWA-like"/>
    <property type="match status" value="1"/>
</dbReference>
<dbReference type="SMART" id="SM00726">
    <property type="entry name" value="UIM"/>
    <property type="match status" value="3"/>
</dbReference>
<dbReference type="Proteomes" id="UP000046395">
    <property type="component" value="Unassembled WGS sequence"/>
</dbReference>
<evidence type="ECO:0000256" key="2">
    <source>
        <dbReference type="ARBA" id="ARBA00014934"/>
    </source>
</evidence>
<dbReference type="PROSITE" id="PS50234">
    <property type="entry name" value="VWFA"/>
    <property type="match status" value="1"/>
</dbReference>
<dbReference type="InterPro" id="IPR003903">
    <property type="entry name" value="UIM_dom"/>
</dbReference>
<evidence type="ECO:0000313" key="6">
    <source>
        <dbReference type="Proteomes" id="UP000046395"/>
    </source>
</evidence>
<feature type="compositionally biased region" description="Polar residues" evidence="4">
    <location>
        <begin position="396"/>
        <end position="408"/>
    </location>
</feature>
<organism evidence="6 7">
    <name type="scientific">Trichuris muris</name>
    <name type="common">Mouse whipworm</name>
    <dbReference type="NCBI Taxonomy" id="70415"/>
    <lineage>
        <taxon>Eukaryota</taxon>
        <taxon>Metazoa</taxon>
        <taxon>Ecdysozoa</taxon>
        <taxon>Nematoda</taxon>
        <taxon>Enoplea</taxon>
        <taxon>Dorylaimia</taxon>
        <taxon>Trichinellida</taxon>
        <taxon>Trichuridae</taxon>
        <taxon>Trichuris</taxon>
    </lineage>
</organism>
<feature type="compositionally biased region" description="Basic and acidic residues" evidence="4">
    <location>
        <begin position="439"/>
        <end position="453"/>
    </location>
</feature>
<evidence type="ECO:0000256" key="3">
    <source>
        <dbReference type="ARBA" id="ARBA00022942"/>
    </source>
</evidence>
<dbReference type="PANTHER" id="PTHR10223:SF0">
    <property type="entry name" value="26S PROTEASOME NON-ATPASE REGULATORY SUBUNIT 4"/>
    <property type="match status" value="1"/>
</dbReference>
<feature type="compositionally biased region" description="Basic and acidic residues" evidence="4">
    <location>
        <begin position="365"/>
        <end position="395"/>
    </location>
</feature>
<sequence length="470" mass="51411">MVLESTMICVDSSEFMRNGDFFPSRLEVEREGINLLVQCKLRANPENTVGLLGMTDVSEVLSTLTQDSGRIFMKLHQLTPKGECQLVTAIRVAHLALKHRQNRNHRTRIVIFIGSPIRNDVQEFISTAKKLKKEKVNVDVISFGVGDANSEKLKVFIDTLNGKDGSGSHLLVVPPGSSLQESLVASAIIRGEGDGASGLPSINAGGFAFGVDPNEDPELAMALRVSLEEQRQRQELDARQRRGEHMESDADVPRDTPQSPDPEDNRANEDPELAMALQLSLRGHKDKEAKKESDDAAEEDGRNSVTIHTKSTESEEGGDSESSGDEVSLKAEITPLAEEDEQLLIALQLSLDEARRNVAQSSEESTERKEASEDKAEQVDQAELAKNEKAEEASEHVSTSSKKQNAGQRKSEKNEESTADEIIADPEALDKLISGLPGIKKETTKPPKTETKKKSGGSSTPKEDEKQSKK</sequence>
<dbReference type="PANTHER" id="PTHR10223">
    <property type="entry name" value="26S PROTEASOME NON-ATPASE REGULATORY SUBUNIT 4"/>
    <property type="match status" value="1"/>
</dbReference>
<dbReference type="InterPro" id="IPR002035">
    <property type="entry name" value="VWF_A"/>
</dbReference>
<proteinExistence type="inferred from homology"/>
<comment type="similarity">
    <text evidence="1">Belongs to the proteasome subunit S5A family.</text>
</comment>
<dbReference type="GO" id="GO:0031593">
    <property type="term" value="F:polyubiquitin modification-dependent protein binding"/>
    <property type="evidence" value="ECO:0007669"/>
    <property type="project" value="TreeGrafter"/>
</dbReference>
<dbReference type="Pfam" id="PF13519">
    <property type="entry name" value="VWA_2"/>
    <property type="match status" value="1"/>
</dbReference>
<feature type="region of interest" description="Disordered" evidence="4">
    <location>
        <begin position="355"/>
        <end position="470"/>
    </location>
</feature>
<dbReference type="FunFam" id="3.40.50.410:FF:000005">
    <property type="entry name" value="26S proteasome non-ATPase regulatory subunit 4"/>
    <property type="match status" value="1"/>
</dbReference>
<feature type="compositionally biased region" description="Basic and acidic residues" evidence="4">
    <location>
        <begin position="227"/>
        <end position="254"/>
    </location>
</feature>
<evidence type="ECO:0000256" key="1">
    <source>
        <dbReference type="ARBA" id="ARBA00005574"/>
    </source>
</evidence>
<dbReference type="PROSITE" id="PS50330">
    <property type="entry name" value="UIM"/>
    <property type="match status" value="3"/>
</dbReference>
<feature type="domain" description="VWFA" evidence="5">
    <location>
        <begin position="5"/>
        <end position="188"/>
    </location>
</feature>